<name>A0A318LFN5_9PSEU</name>
<keyword evidence="2" id="KW-0812">Transmembrane</keyword>
<gene>
    <name evidence="3" type="ORF">BA062_26655</name>
</gene>
<feature type="transmembrane region" description="Helical" evidence="2">
    <location>
        <begin position="288"/>
        <end position="306"/>
    </location>
</feature>
<sequence>MGFINPVLPDVDYGEWRTKTRAERIKPMVQHWGVAGFGAPDGVYLLYIAKIIGYIAGGLFFASLTPGIGAFWDFPDWWDEPVVFQKVVVWTLLFEVLGFGCGFGPLTLRFLPPLGAFLHWLRPGTIRMPPWPGKVPFTSGSRRSVVDVLLYAVVLAATLWILLAPANRSAGGLDAQVGMIEPSRFVPLLVLLPLLGLRDKMIFLAARSEVYLSAVVVFLLPGIDMIVAAKLVLVAIWWGAATSKLNRHFPNVVAVMLSNTPLVRSKAIKRRLHRGYPEDLRPGAVSRFLAHFGTAVEYLVPLVLFVSDGGTVTLVAAAIMVAFHLLILTSIPMGVPLEWNVYMMFGIAFLFVDKAQYGLADISNPLPVALVICALAAGVVLGNLFPNKISFLIGMRYYAGNWDTSMWLLKPSAVAKLDTHVKKAATLPRRQLVKLYGERVADLLAHKGYTFRAMHTHGRALFGLIPRAAGPEHETGYVVIDGEFIAGPILGWNFGDGHLHNEQLVAALQERCHFEEGEVRVVVLDAQPIQRQRQRYRLVDAAIGEFERGYVAVSDMLARQPWDCDIPAHITWSRAAANAGSNPPASQAARQDPRAV</sequence>
<evidence type="ECO:0000256" key="1">
    <source>
        <dbReference type="SAM" id="MobiDB-lite"/>
    </source>
</evidence>
<evidence type="ECO:0000313" key="4">
    <source>
        <dbReference type="Proteomes" id="UP000247892"/>
    </source>
</evidence>
<dbReference type="EMBL" id="MASU01000012">
    <property type="protein sequence ID" value="PXY25700.1"/>
    <property type="molecule type" value="Genomic_DNA"/>
</dbReference>
<feature type="transmembrane region" description="Helical" evidence="2">
    <location>
        <begin position="210"/>
        <end position="237"/>
    </location>
</feature>
<dbReference type="AlphaFoldDB" id="A0A318LFN5"/>
<feature type="transmembrane region" description="Helical" evidence="2">
    <location>
        <begin position="51"/>
        <end position="72"/>
    </location>
</feature>
<evidence type="ECO:0000256" key="2">
    <source>
        <dbReference type="SAM" id="Phobius"/>
    </source>
</evidence>
<keyword evidence="4" id="KW-1185">Reference proteome</keyword>
<proteinExistence type="predicted"/>
<reference evidence="3 4" key="1">
    <citation type="submission" date="2016-07" db="EMBL/GenBank/DDBJ databases">
        <title>Draft genome sequence of Prauserella sp. YIM 121212, isolated from alkaline soil.</title>
        <authorList>
            <person name="Ruckert C."/>
            <person name="Albersmeier A."/>
            <person name="Jiang C.-L."/>
            <person name="Jiang Y."/>
            <person name="Kalinowski J."/>
            <person name="Schneider O."/>
            <person name="Winkler A."/>
            <person name="Zotchev S.B."/>
        </authorList>
    </citation>
    <scope>NUCLEOTIDE SEQUENCE [LARGE SCALE GENOMIC DNA]</scope>
    <source>
        <strain evidence="3 4">YIM 121212</strain>
    </source>
</reference>
<feature type="region of interest" description="Disordered" evidence="1">
    <location>
        <begin position="577"/>
        <end position="596"/>
    </location>
</feature>
<dbReference type="RefSeq" id="WP_110341474.1">
    <property type="nucleotide sequence ID" value="NZ_MASU01000012.1"/>
</dbReference>
<accession>A0A318LFN5</accession>
<dbReference type="Proteomes" id="UP000247892">
    <property type="component" value="Unassembled WGS sequence"/>
</dbReference>
<dbReference type="OrthoDB" id="3520547at2"/>
<dbReference type="Pfam" id="PF12077">
    <property type="entry name" value="DUF3556"/>
    <property type="match status" value="1"/>
</dbReference>
<feature type="transmembrane region" description="Helical" evidence="2">
    <location>
        <begin position="366"/>
        <end position="386"/>
    </location>
</feature>
<feature type="transmembrane region" description="Helical" evidence="2">
    <location>
        <begin position="182"/>
        <end position="198"/>
    </location>
</feature>
<feature type="compositionally biased region" description="Low complexity" evidence="1">
    <location>
        <begin position="577"/>
        <end position="589"/>
    </location>
</feature>
<evidence type="ECO:0008006" key="5">
    <source>
        <dbReference type="Google" id="ProtNLM"/>
    </source>
</evidence>
<dbReference type="InterPro" id="IPR021941">
    <property type="entry name" value="DUF3556_TM"/>
</dbReference>
<comment type="caution">
    <text evidence="3">The sequence shown here is derived from an EMBL/GenBank/DDBJ whole genome shotgun (WGS) entry which is preliminary data.</text>
</comment>
<feature type="transmembrane region" description="Helical" evidence="2">
    <location>
        <begin position="87"/>
        <end position="108"/>
    </location>
</feature>
<feature type="transmembrane region" description="Helical" evidence="2">
    <location>
        <begin position="144"/>
        <end position="162"/>
    </location>
</feature>
<keyword evidence="2" id="KW-1133">Transmembrane helix</keyword>
<evidence type="ECO:0000313" key="3">
    <source>
        <dbReference type="EMBL" id="PXY25700.1"/>
    </source>
</evidence>
<protein>
    <recommendedName>
        <fullName evidence="5">DUF3556 domain-containing protein</fullName>
    </recommendedName>
</protein>
<feature type="transmembrane region" description="Helical" evidence="2">
    <location>
        <begin position="312"/>
        <end position="329"/>
    </location>
</feature>
<organism evidence="3 4">
    <name type="scientific">Prauserella flavalba</name>
    <dbReference type="NCBI Taxonomy" id="1477506"/>
    <lineage>
        <taxon>Bacteria</taxon>
        <taxon>Bacillati</taxon>
        <taxon>Actinomycetota</taxon>
        <taxon>Actinomycetes</taxon>
        <taxon>Pseudonocardiales</taxon>
        <taxon>Pseudonocardiaceae</taxon>
        <taxon>Prauserella</taxon>
    </lineage>
</organism>
<keyword evidence="2" id="KW-0472">Membrane</keyword>